<feature type="compositionally biased region" description="Pro residues" evidence="4">
    <location>
        <begin position="62"/>
        <end position="72"/>
    </location>
</feature>
<dbReference type="EMBL" id="JAUJYO010000008">
    <property type="protein sequence ID" value="KAK1311089.1"/>
    <property type="molecule type" value="Genomic_DNA"/>
</dbReference>
<dbReference type="Pfam" id="PF08711">
    <property type="entry name" value="Med26"/>
    <property type="match status" value="1"/>
</dbReference>
<name>A0AAV9ECH2_ACOCL</name>
<feature type="compositionally biased region" description="Basic and acidic residues" evidence="4">
    <location>
        <begin position="217"/>
        <end position="233"/>
    </location>
</feature>
<dbReference type="Proteomes" id="UP001180020">
    <property type="component" value="Unassembled WGS sequence"/>
</dbReference>
<feature type="compositionally biased region" description="Basic and acidic residues" evidence="4">
    <location>
        <begin position="251"/>
        <end position="261"/>
    </location>
</feature>
<dbReference type="InterPro" id="IPR003617">
    <property type="entry name" value="TFIIS/CRSP70_N_sub"/>
</dbReference>
<feature type="compositionally biased region" description="Polar residues" evidence="4">
    <location>
        <begin position="181"/>
        <end position="196"/>
    </location>
</feature>
<dbReference type="AlphaFoldDB" id="A0AAV9ECH2"/>
<dbReference type="PROSITE" id="PS51319">
    <property type="entry name" value="TFIIS_N"/>
    <property type="match status" value="1"/>
</dbReference>
<dbReference type="InterPro" id="IPR044790">
    <property type="entry name" value="MD26C-like"/>
</dbReference>
<comment type="subcellular location">
    <subcellularLocation>
        <location evidence="1 3">Nucleus</location>
    </subcellularLocation>
</comment>
<gene>
    <name evidence="6" type="primary">MED26C</name>
    <name evidence="6" type="ORF">QJS10_CPA08g00572</name>
</gene>
<reference evidence="6" key="1">
    <citation type="journal article" date="2023" name="Nat. Commun.">
        <title>Diploid and tetraploid genomes of Acorus and the evolution of monocots.</title>
        <authorList>
            <person name="Ma L."/>
            <person name="Liu K.W."/>
            <person name="Li Z."/>
            <person name="Hsiao Y.Y."/>
            <person name="Qi Y."/>
            <person name="Fu T."/>
            <person name="Tang G.D."/>
            <person name="Zhang D."/>
            <person name="Sun W.H."/>
            <person name="Liu D.K."/>
            <person name="Li Y."/>
            <person name="Chen G.Z."/>
            <person name="Liu X.D."/>
            <person name="Liao X.Y."/>
            <person name="Jiang Y.T."/>
            <person name="Yu X."/>
            <person name="Hao Y."/>
            <person name="Huang J."/>
            <person name="Zhao X.W."/>
            <person name="Ke S."/>
            <person name="Chen Y.Y."/>
            <person name="Wu W.L."/>
            <person name="Hsu J.L."/>
            <person name="Lin Y.F."/>
            <person name="Huang M.D."/>
            <person name="Li C.Y."/>
            <person name="Huang L."/>
            <person name="Wang Z.W."/>
            <person name="Zhao X."/>
            <person name="Zhong W.Y."/>
            <person name="Peng D.H."/>
            <person name="Ahmad S."/>
            <person name="Lan S."/>
            <person name="Zhang J.S."/>
            <person name="Tsai W.C."/>
            <person name="Van de Peer Y."/>
            <person name="Liu Z.J."/>
        </authorList>
    </citation>
    <scope>NUCLEOTIDE SEQUENCE</scope>
    <source>
        <strain evidence="6">CP</strain>
    </source>
</reference>
<feature type="region of interest" description="Disordered" evidence="4">
    <location>
        <begin position="175"/>
        <end position="261"/>
    </location>
</feature>
<evidence type="ECO:0000256" key="2">
    <source>
        <dbReference type="ARBA" id="ARBA00023242"/>
    </source>
</evidence>
<keyword evidence="7" id="KW-1185">Reference proteome</keyword>
<keyword evidence="2 3" id="KW-0539">Nucleus</keyword>
<proteinExistence type="predicted"/>
<reference evidence="6" key="2">
    <citation type="submission" date="2023-06" db="EMBL/GenBank/DDBJ databases">
        <authorList>
            <person name="Ma L."/>
            <person name="Liu K.-W."/>
            <person name="Li Z."/>
            <person name="Hsiao Y.-Y."/>
            <person name="Qi Y."/>
            <person name="Fu T."/>
            <person name="Tang G."/>
            <person name="Zhang D."/>
            <person name="Sun W.-H."/>
            <person name="Liu D.-K."/>
            <person name="Li Y."/>
            <person name="Chen G.-Z."/>
            <person name="Liu X.-D."/>
            <person name="Liao X.-Y."/>
            <person name="Jiang Y.-T."/>
            <person name="Yu X."/>
            <person name="Hao Y."/>
            <person name="Huang J."/>
            <person name="Zhao X.-W."/>
            <person name="Ke S."/>
            <person name="Chen Y.-Y."/>
            <person name="Wu W.-L."/>
            <person name="Hsu J.-L."/>
            <person name="Lin Y.-F."/>
            <person name="Huang M.-D."/>
            <person name="Li C.-Y."/>
            <person name="Huang L."/>
            <person name="Wang Z.-W."/>
            <person name="Zhao X."/>
            <person name="Zhong W.-Y."/>
            <person name="Peng D.-H."/>
            <person name="Ahmad S."/>
            <person name="Lan S."/>
            <person name="Zhang J.-S."/>
            <person name="Tsai W.-C."/>
            <person name="Van De Peer Y."/>
            <person name="Liu Z.-J."/>
        </authorList>
    </citation>
    <scope>NUCLEOTIDE SEQUENCE</scope>
    <source>
        <strain evidence="6">CP</strain>
        <tissue evidence="6">Leaves</tissue>
    </source>
</reference>
<dbReference type="GO" id="GO:0005634">
    <property type="term" value="C:nucleus"/>
    <property type="evidence" value="ECO:0007669"/>
    <property type="project" value="UniProtKB-SubCell"/>
</dbReference>
<sequence>MMDLDDLRSVLIDSGLDLWDLIDAAVSVAAADHPIELRSRRDGIVERLYAPPLHRLIEAPPRSKPPPPPPPHVAVVNGGGSPSDEDQEQIRILYIKERIEDPDQSEEYLCDHLQSLADMDITFKALKETDIGRHVNRLRKHPSSEVRRLVKQLVRKWKEKVDEWVKLNPTASNAIIVDGDSPQQNPATKNSQNGNQVFDLGHSPNPQNGNYFTPEKINPEPDFKPKSIQRRESSVPPKPNQNHQNQSTPAKAKEQQKDSLMDPDRLASARRRLHENYQEAENAKKQRTIQVMGIHELPKQKNTFFSRNKGSLQANKPHQHW</sequence>
<feature type="region of interest" description="Disordered" evidence="4">
    <location>
        <begin position="300"/>
        <end position="321"/>
    </location>
</feature>
<evidence type="ECO:0000256" key="4">
    <source>
        <dbReference type="SAM" id="MobiDB-lite"/>
    </source>
</evidence>
<dbReference type="SMART" id="SM00509">
    <property type="entry name" value="TFS2N"/>
    <property type="match status" value="1"/>
</dbReference>
<dbReference type="InterPro" id="IPR017923">
    <property type="entry name" value="TFIIS_N"/>
</dbReference>
<dbReference type="CDD" id="cd00183">
    <property type="entry name" value="TFIIS_I"/>
    <property type="match status" value="1"/>
</dbReference>
<evidence type="ECO:0000313" key="6">
    <source>
        <dbReference type="EMBL" id="KAK1311089.1"/>
    </source>
</evidence>
<dbReference type="PANTHER" id="PTHR47210">
    <property type="entry name" value="MEDIATOR OF RNA POLYMERASE II TRANSCRIPTION SUBUNIT 26C-RELATED"/>
    <property type="match status" value="1"/>
</dbReference>
<feature type="region of interest" description="Disordered" evidence="4">
    <location>
        <begin position="57"/>
        <end position="86"/>
    </location>
</feature>
<accession>A0AAV9ECH2</accession>
<organism evidence="6 7">
    <name type="scientific">Acorus calamus</name>
    <name type="common">Sweet flag</name>
    <dbReference type="NCBI Taxonomy" id="4465"/>
    <lineage>
        <taxon>Eukaryota</taxon>
        <taxon>Viridiplantae</taxon>
        <taxon>Streptophyta</taxon>
        <taxon>Embryophyta</taxon>
        <taxon>Tracheophyta</taxon>
        <taxon>Spermatophyta</taxon>
        <taxon>Magnoliopsida</taxon>
        <taxon>Liliopsida</taxon>
        <taxon>Acoraceae</taxon>
        <taxon>Acorus</taxon>
    </lineage>
</organism>
<dbReference type="PANTHER" id="PTHR47210:SF1">
    <property type="entry name" value="MEDIATOR OF RNA POLYMERASE II TRANSCRIPTION SUBUNIT 26C-RELATED"/>
    <property type="match status" value="1"/>
</dbReference>
<evidence type="ECO:0000313" key="7">
    <source>
        <dbReference type="Proteomes" id="UP001180020"/>
    </source>
</evidence>
<evidence type="ECO:0000256" key="3">
    <source>
        <dbReference type="PROSITE-ProRule" id="PRU00649"/>
    </source>
</evidence>
<protein>
    <submittedName>
        <fullName evidence="6">Mediator of RNA polymerase II transcription subunit 26c</fullName>
    </submittedName>
</protein>
<evidence type="ECO:0000259" key="5">
    <source>
        <dbReference type="PROSITE" id="PS51319"/>
    </source>
</evidence>
<dbReference type="Gene3D" id="1.20.930.10">
    <property type="entry name" value="Conserved domain common to transcription factors TFIIS, elongin A, CRSP70"/>
    <property type="match status" value="1"/>
</dbReference>
<comment type="caution">
    <text evidence="6">The sequence shown here is derived from an EMBL/GenBank/DDBJ whole genome shotgun (WGS) entry which is preliminary data.</text>
</comment>
<feature type="compositionally biased region" description="Polar residues" evidence="4">
    <location>
        <begin position="240"/>
        <end position="249"/>
    </location>
</feature>
<evidence type="ECO:0000256" key="1">
    <source>
        <dbReference type="ARBA" id="ARBA00004123"/>
    </source>
</evidence>
<dbReference type="SUPFAM" id="SSF47676">
    <property type="entry name" value="Conserved domain common to transcription factors TFIIS, elongin A, CRSP70"/>
    <property type="match status" value="1"/>
</dbReference>
<dbReference type="InterPro" id="IPR035441">
    <property type="entry name" value="TFIIS/LEDGF_dom_sf"/>
</dbReference>
<feature type="domain" description="TFIIS N-terminal" evidence="5">
    <location>
        <begin position="87"/>
        <end position="164"/>
    </location>
</feature>